<proteinExistence type="predicted"/>
<evidence type="ECO:0000256" key="1">
    <source>
        <dbReference type="SAM" id="Phobius"/>
    </source>
</evidence>
<accession>A0A6M6JS64</accession>
<evidence type="ECO:0000313" key="2">
    <source>
        <dbReference type="EMBL" id="QJY50083.1"/>
    </source>
</evidence>
<keyword evidence="3" id="KW-1185">Reference proteome</keyword>
<dbReference type="KEGG" id="pbro:HOP40_33565"/>
<organism evidence="2 3">
    <name type="scientific">Pseudonocardia broussonetiae</name>
    <dbReference type="NCBI Taxonomy" id="2736640"/>
    <lineage>
        <taxon>Bacteria</taxon>
        <taxon>Bacillati</taxon>
        <taxon>Actinomycetota</taxon>
        <taxon>Actinomycetes</taxon>
        <taxon>Pseudonocardiales</taxon>
        <taxon>Pseudonocardiaceae</taxon>
        <taxon>Pseudonocardia</taxon>
    </lineage>
</organism>
<dbReference type="Pfam" id="PF22503">
    <property type="entry name" value="DUF6992"/>
    <property type="match status" value="1"/>
</dbReference>
<keyword evidence="1" id="KW-0812">Transmembrane</keyword>
<keyword evidence="1" id="KW-1133">Transmembrane helix</keyword>
<sequence length="150" mass="16098">MPDPRVPDPWARQHALARSTTAWGAASVVAGLGLAAARRGPFVTAFGRQNAGWGAVDLAIVVVAERLQRLRMAQLPDPYSDDALAAESRTLRRVLWANVALDAAYVAGGAALWRWRRDRPGAAGASAGIVVQGAFLLLHDAHHAYWSGRR</sequence>
<keyword evidence="1" id="KW-0472">Membrane</keyword>
<evidence type="ECO:0000313" key="3">
    <source>
        <dbReference type="Proteomes" id="UP000505377"/>
    </source>
</evidence>
<reference evidence="2 3" key="1">
    <citation type="submission" date="2020-05" db="EMBL/GenBank/DDBJ databases">
        <authorList>
            <person name="Mo P."/>
        </authorList>
    </citation>
    <scope>NUCLEOTIDE SEQUENCE [LARGE SCALE GENOMIC DNA]</scope>
    <source>
        <strain evidence="2 3">Gen01</strain>
    </source>
</reference>
<dbReference type="RefSeq" id="WP_172167176.1">
    <property type="nucleotide sequence ID" value="NZ_CP053564.1"/>
</dbReference>
<dbReference type="Proteomes" id="UP000505377">
    <property type="component" value="Chromosome"/>
</dbReference>
<dbReference type="EMBL" id="CP053564">
    <property type="protein sequence ID" value="QJY50083.1"/>
    <property type="molecule type" value="Genomic_DNA"/>
</dbReference>
<gene>
    <name evidence="2" type="ORF">HOP40_33565</name>
</gene>
<name>A0A6M6JS64_9PSEU</name>
<dbReference type="AlphaFoldDB" id="A0A6M6JS64"/>
<protein>
    <submittedName>
        <fullName evidence="2">Uncharacterized protein</fullName>
    </submittedName>
</protein>
<dbReference type="InterPro" id="IPR054261">
    <property type="entry name" value="DUF6992"/>
</dbReference>
<feature type="transmembrane region" description="Helical" evidence="1">
    <location>
        <begin position="20"/>
        <end position="37"/>
    </location>
</feature>